<gene>
    <name evidence="1" type="ORF">CR513_23400</name>
</gene>
<name>A0A371GUK9_MUCPR</name>
<reference evidence="1" key="1">
    <citation type="submission" date="2018-05" db="EMBL/GenBank/DDBJ databases">
        <title>Draft genome of Mucuna pruriens seed.</title>
        <authorList>
            <person name="Nnadi N.E."/>
            <person name="Vos R."/>
            <person name="Hasami M.H."/>
            <person name="Devisetty U.K."/>
            <person name="Aguiy J.C."/>
        </authorList>
    </citation>
    <scope>NUCLEOTIDE SEQUENCE [LARGE SCALE GENOMIC DNA]</scope>
    <source>
        <strain evidence="1">JCA_2017</strain>
    </source>
</reference>
<sequence>MIDNLRLENQLIELTSLVRQLVVGQHQPSAQVKFCGICTSVEHPTDICPMLLETKSNNAEIIGVIAVAVESESRAVYNLEIRTHGKFASNEPKQQQQQVPPQDNSPLMEEWMKHMNSKLKPKLIPVNAEYEPEADSQVQQQARVVPLPFPIWIVPTRKSETDEDLVNMFWRVEINISLLDSIKQILKYEKFLKELCMHNRKKLKAGVEMGGVVLVLIKNEEVTIGSQQVLPKKCRDLGTS</sequence>
<feature type="non-terminal residue" evidence="1">
    <location>
        <position position="1"/>
    </location>
</feature>
<dbReference type="EMBL" id="QJKJ01004419">
    <property type="protein sequence ID" value="RDX94230.1"/>
    <property type="molecule type" value="Genomic_DNA"/>
</dbReference>
<evidence type="ECO:0000313" key="2">
    <source>
        <dbReference type="Proteomes" id="UP000257109"/>
    </source>
</evidence>
<dbReference type="OrthoDB" id="1747121at2759"/>
<dbReference type="Proteomes" id="UP000257109">
    <property type="component" value="Unassembled WGS sequence"/>
</dbReference>
<evidence type="ECO:0000313" key="1">
    <source>
        <dbReference type="EMBL" id="RDX94230.1"/>
    </source>
</evidence>
<proteinExistence type="predicted"/>
<organism evidence="1 2">
    <name type="scientific">Mucuna pruriens</name>
    <name type="common">Velvet bean</name>
    <name type="synonym">Dolichos pruriens</name>
    <dbReference type="NCBI Taxonomy" id="157652"/>
    <lineage>
        <taxon>Eukaryota</taxon>
        <taxon>Viridiplantae</taxon>
        <taxon>Streptophyta</taxon>
        <taxon>Embryophyta</taxon>
        <taxon>Tracheophyta</taxon>
        <taxon>Spermatophyta</taxon>
        <taxon>Magnoliopsida</taxon>
        <taxon>eudicotyledons</taxon>
        <taxon>Gunneridae</taxon>
        <taxon>Pentapetalae</taxon>
        <taxon>rosids</taxon>
        <taxon>fabids</taxon>
        <taxon>Fabales</taxon>
        <taxon>Fabaceae</taxon>
        <taxon>Papilionoideae</taxon>
        <taxon>50 kb inversion clade</taxon>
        <taxon>NPAAA clade</taxon>
        <taxon>indigoferoid/millettioid clade</taxon>
        <taxon>Phaseoleae</taxon>
        <taxon>Mucuna</taxon>
    </lineage>
</organism>
<comment type="caution">
    <text evidence="1">The sequence shown here is derived from an EMBL/GenBank/DDBJ whole genome shotgun (WGS) entry which is preliminary data.</text>
</comment>
<protein>
    <submittedName>
        <fullName evidence="1">Uncharacterized protein</fullName>
    </submittedName>
</protein>
<keyword evidence="2" id="KW-1185">Reference proteome</keyword>
<accession>A0A371GUK9</accession>
<dbReference type="AlphaFoldDB" id="A0A371GUK9"/>